<proteinExistence type="predicted"/>
<accession>A0A7J9I8J8</accession>
<feature type="non-terminal residue" evidence="2">
    <location>
        <position position="29"/>
    </location>
</feature>
<keyword evidence="3" id="KW-1185">Reference proteome</keyword>
<comment type="caution">
    <text evidence="2">The sequence shown here is derived from an EMBL/GenBank/DDBJ whole genome shotgun (WGS) entry which is preliminary data.</text>
</comment>
<protein>
    <submittedName>
        <fullName evidence="2">Uncharacterized protein</fullName>
    </submittedName>
</protein>
<gene>
    <name evidence="2" type="ORF">Gohar_028390</name>
</gene>
<dbReference type="EMBL" id="JABFAD010022444">
    <property type="protein sequence ID" value="MBA0817465.1"/>
    <property type="molecule type" value="Genomic_DNA"/>
</dbReference>
<reference evidence="2 3" key="1">
    <citation type="journal article" date="2019" name="Genome Biol. Evol.">
        <title>Insights into the evolution of the New World diploid cottons (Gossypium, subgenus Houzingenia) based on genome sequencing.</title>
        <authorList>
            <person name="Grover C.E."/>
            <person name="Arick M.A. 2nd"/>
            <person name="Thrash A."/>
            <person name="Conover J.L."/>
            <person name="Sanders W.S."/>
            <person name="Peterson D.G."/>
            <person name="Frelichowski J.E."/>
            <person name="Scheffler J.A."/>
            <person name="Scheffler B.E."/>
            <person name="Wendel J.F."/>
        </authorList>
    </citation>
    <scope>NUCLEOTIDE SEQUENCE [LARGE SCALE GENOMIC DNA]</scope>
    <source>
        <strain evidence="2">0</strain>
        <tissue evidence="2">Leaf</tissue>
    </source>
</reference>
<evidence type="ECO:0000313" key="3">
    <source>
        <dbReference type="Proteomes" id="UP000593560"/>
    </source>
</evidence>
<evidence type="ECO:0000256" key="1">
    <source>
        <dbReference type="SAM" id="Phobius"/>
    </source>
</evidence>
<dbReference type="OrthoDB" id="439808at2759"/>
<dbReference type="AlphaFoldDB" id="A0A7J9I8J8"/>
<sequence length="29" mass="3060">MPMKDLVVALELMVVMVVSVVGIVSVGML</sequence>
<dbReference type="Proteomes" id="UP000593560">
    <property type="component" value="Unassembled WGS sequence"/>
</dbReference>
<keyword evidence="1" id="KW-0812">Transmembrane</keyword>
<organism evidence="2 3">
    <name type="scientific">Gossypium harknessii</name>
    <dbReference type="NCBI Taxonomy" id="34285"/>
    <lineage>
        <taxon>Eukaryota</taxon>
        <taxon>Viridiplantae</taxon>
        <taxon>Streptophyta</taxon>
        <taxon>Embryophyta</taxon>
        <taxon>Tracheophyta</taxon>
        <taxon>Spermatophyta</taxon>
        <taxon>Magnoliopsida</taxon>
        <taxon>eudicotyledons</taxon>
        <taxon>Gunneridae</taxon>
        <taxon>Pentapetalae</taxon>
        <taxon>rosids</taxon>
        <taxon>malvids</taxon>
        <taxon>Malvales</taxon>
        <taxon>Malvaceae</taxon>
        <taxon>Malvoideae</taxon>
        <taxon>Gossypium</taxon>
    </lineage>
</organism>
<keyword evidence="1" id="KW-1133">Transmembrane helix</keyword>
<feature type="transmembrane region" description="Helical" evidence="1">
    <location>
        <begin position="6"/>
        <end position="28"/>
    </location>
</feature>
<evidence type="ECO:0000313" key="2">
    <source>
        <dbReference type="EMBL" id="MBA0817465.1"/>
    </source>
</evidence>
<name>A0A7J9I8J8_9ROSI</name>
<keyword evidence="1" id="KW-0472">Membrane</keyword>